<evidence type="ECO:0008006" key="3">
    <source>
        <dbReference type="Google" id="ProtNLM"/>
    </source>
</evidence>
<proteinExistence type="predicted"/>
<protein>
    <recommendedName>
        <fullName evidence="3">DUF3467 domain-containing protein</fullName>
    </recommendedName>
</protein>
<evidence type="ECO:0000313" key="1">
    <source>
        <dbReference type="EMBL" id="OIO07616.1"/>
    </source>
</evidence>
<comment type="caution">
    <text evidence="1">The sequence shown here is derived from an EMBL/GenBank/DDBJ whole genome shotgun (WGS) entry which is preliminary data.</text>
</comment>
<organism evidence="1 2">
    <name type="scientific">Candidatus Falkowbacteria bacterium CG1_02_37_44</name>
    <dbReference type="NCBI Taxonomy" id="1805146"/>
    <lineage>
        <taxon>Bacteria</taxon>
        <taxon>Candidatus Falkowiibacteriota</taxon>
    </lineage>
</organism>
<dbReference type="Proteomes" id="UP000183192">
    <property type="component" value="Unassembled WGS sequence"/>
</dbReference>
<dbReference type="AlphaFoldDB" id="A0A1J4T7Z0"/>
<evidence type="ECO:0000313" key="2">
    <source>
        <dbReference type="Proteomes" id="UP000183192"/>
    </source>
</evidence>
<dbReference type="InterPro" id="IPR021857">
    <property type="entry name" value="DUF3467"/>
</dbReference>
<reference evidence="1 2" key="1">
    <citation type="journal article" date="2016" name="Environ. Microbiol.">
        <title>Genomic resolution of a cold subsurface aquifer community provides metabolic insights for novel microbes adapted to high CO concentrations.</title>
        <authorList>
            <person name="Probst A.J."/>
            <person name="Castelle C.J."/>
            <person name="Singh A."/>
            <person name="Brown C.T."/>
            <person name="Anantharaman K."/>
            <person name="Sharon I."/>
            <person name="Hug L.A."/>
            <person name="Burstein D."/>
            <person name="Emerson J.B."/>
            <person name="Thomas B.C."/>
            <person name="Banfield J.F."/>
        </authorList>
    </citation>
    <scope>NUCLEOTIDE SEQUENCE [LARGE SCALE GENOMIC DNA]</scope>
    <source>
        <strain evidence="1">CG1_02_37_44</strain>
    </source>
</reference>
<accession>A0A1J4T7Z0</accession>
<name>A0A1J4T7Z0_9BACT</name>
<sequence>MPEQEIKIKSKEEDLKGSYSNLMQIFHTKEEFLFDFFLVSPPEGILASRVIMSPGHAKRVWKALEENIRKYEEKFGKIEESSGPEAPLGFQVEKK</sequence>
<dbReference type="STRING" id="1805146.AUJ27_02130"/>
<dbReference type="Pfam" id="PF11950">
    <property type="entry name" value="DUF3467"/>
    <property type="match status" value="1"/>
</dbReference>
<dbReference type="EMBL" id="MNUU01000039">
    <property type="protein sequence ID" value="OIO07616.1"/>
    <property type="molecule type" value="Genomic_DNA"/>
</dbReference>
<gene>
    <name evidence="1" type="ORF">AUJ27_02130</name>
</gene>